<reference evidence="9" key="3">
    <citation type="submission" date="2022-01" db="UniProtKB">
        <authorList>
            <consortium name="EnsemblPlants"/>
        </authorList>
    </citation>
    <scope>IDENTIFICATION</scope>
    <source>
        <strain evidence="9">subsp. vulgare</strain>
    </source>
</reference>
<organism evidence="9 10">
    <name type="scientific">Hordeum vulgare subsp. vulgare</name>
    <name type="common">Domesticated barley</name>
    <dbReference type="NCBI Taxonomy" id="112509"/>
    <lineage>
        <taxon>Eukaryota</taxon>
        <taxon>Viridiplantae</taxon>
        <taxon>Streptophyta</taxon>
        <taxon>Embryophyta</taxon>
        <taxon>Tracheophyta</taxon>
        <taxon>Spermatophyta</taxon>
        <taxon>Magnoliopsida</taxon>
        <taxon>Liliopsida</taxon>
        <taxon>Poales</taxon>
        <taxon>Poaceae</taxon>
        <taxon>BOP clade</taxon>
        <taxon>Pooideae</taxon>
        <taxon>Triticodae</taxon>
        <taxon>Triticeae</taxon>
        <taxon>Hordeinae</taxon>
        <taxon>Hordeum</taxon>
    </lineage>
</organism>
<dbReference type="CDD" id="cd01837">
    <property type="entry name" value="SGNH_plant_lipase_like"/>
    <property type="match status" value="1"/>
</dbReference>
<feature type="compositionally biased region" description="Polar residues" evidence="8">
    <location>
        <begin position="17"/>
        <end position="27"/>
    </location>
</feature>
<evidence type="ECO:0000256" key="5">
    <source>
        <dbReference type="ARBA" id="ARBA00022801"/>
    </source>
</evidence>
<reference evidence="9" key="2">
    <citation type="submission" date="2020-10" db="EMBL/GenBank/DDBJ databases">
        <authorList>
            <person name="Scholz U."/>
            <person name="Mascher M."/>
            <person name="Fiebig A."/>
        </authorList>
    </citation>
    <scope>NUCLEOTIDE SEQUENCE [LARGE SCALE GENOMIC DNA]</scope>
    <source>
        <strain evidence="9">cv. Morex</strain>
    </source>
</reference>
<accession>A0A8I6WSS7</accession>
<proteinExistence type="inferred from homology"/>
<reference evidence="10" key="1">
    <citation type="journal article" date="2012" name="Nature">
        <title>A physical, genetic and functional sequence assembly of the barley genome.</title>
        <authorList>
            <consortium name="The International Barley Genome Sequencing Consortium"/>
            <person name="Mayer K.F."/>
            <person name="Waugh R."/>
            <person name="Brown J.W."/>
            <person name="Schulman A."/>
            <person name="Langridge P."/>
            <person name="Platzer M."/>
            <person name="Fincher G.B."/>
            <person name="Muehlbauer G.J."/>
            <person name="Sato K."/>
            <person name="Close T.J."/>
            <person name="Wise R.P."/>
            <person name="Stein N."/>
        </authorList>
    </citation>
    <scope>NUCLEOTIDE SEQUENCE [LARGE SCALE GENOMIC DNA]</scope>
    <source>
        <strain evidence="10">cv. Morex</strain>
    </source>
</reference>
<dbReference type="Proteomes" id="UP000011116">
    <property type="component" value="Chromosome 1H"/>
</dbReference>
<evidence type="ECO:0000256" key="1">
    <source>
        <dbReference type="ARBA" id="ARBA00004613"/>
    </source>
</evidence>
<dbReference type="InterPro" id="IPR051238">
    <property type="entry name" value="GDSL_esterase/lipase"/>
</dbReference>
<dbReference type="InterPro" id="IPR035669">
    <property type="entry name" value="SGNH_plant_lipase-like"/>
</dbReference>
<feature type="region of interest" description="Disordered" evidence="8">
    <location>
        <begin position="1"/>
        <end position="27"/>
    </location>
</feature>
<protein>
    <recommendedName>
        <fullName evidence="11">GDSL esterase/lipase</fullName>
    </recommendedName>
</protein>
<dbReference type="InterPro" id="IPR001087">
    <property type="entry name" value="GDSL"/>
</dbReference>
<evidence type="ECO:0000256" key="7">
    <source>
        <dbReference type="ARBA" id="ARBA00023098"/>
    </source>
</evidence>
<keyword evidence="5" id="KW-0378">Hydrolase</keyword>
<dbReference type="AlphaFoldDB" id="A0A8I6WSS7"/>
<dbReference type="InterPro" id="IPR036514">
    <property type="entry name" value="SGNH_hydro_sf"/>
</dbReference>
<gene>
    <name evidence="9" type="primary">LOC123447051</name>
</gene>
<dbReference type="Pfam" id="PF00657">
    <property type="entry name" value="Lipase_GDSL"/>
    <property type="match status" value="1"/>
</dbReference>
<evidence type="ECO:0000256" key="2">
    <source>
        <dbReference type="ARBA" id="ARBA00008668"/>
    </source>
</evidence>
<keyword evidence="7" id="KW-0443">Lipid metabolism</keyword>
<dbReference type="EnsemblPlants" id="HORVU.MOREX.r3.1HG0077180.2">
    <property type="protein sequence ID" value="HORVU.MOREX.r3.1HG0077180.2"/>
    <property type="gene ID" value="HORVU.MOREX.r3.1HG0077180"/>
</dbReference>
<evidence type="ECO:0000313" key="10">
    <source>
        <dbReference type="Proteomes" id="UP000011116"/>
    </source>
</evidence>
<dbReference type="PANTHER" id="PTHR45650:SF13">
    <property type="entry name" value="OS05G0518300 PROTEIN"/>
    <property type="match status" value="1"/>
</dbReference>
<keyword evidence="3" id="KW-0964">Secreted</keyword>
<evidence type="ECO:0000256" key="3">
    <source>
        <dbReference type="ARBA" id="ARBA00022525"/>
    </source>
</evidence>
<dbReference type="SUPFAM" id="SSF52266">
    <property type="entry name" value="SGNH hydrolase"/>
    <property type="match status" value="1"/>
</dbReference>
<comment type="subcellular location">
    <subcellularLocation>
        <location evidence="1">Secreted</location>
    </subcellularLocation>
</comment>
<dbReference type="GO" id="GO:0005576">
    <property type="term" value="C:extracellular region"/>
    <property type="evidence" value="ECO:0007669"/>
    <property type="project" value="UniProtKB-SubCell"/>
</dbReference>
<dbReference type="GO" id="GO:0016042">
    <property type="term" value="P:lipid catabolic process"/>
    <property type="evidence" value="ECO:0007669"/>
    <property type="project" value="UniProtKB-KW"/>
</dbReference>
<comment type="similarity">
    <text evidence="2">Belongs to the 'GDSL' lipolytic enzyme family.</text>
</comment>
<dbReference type="PANTHER" id="PTHR45650">
    <property type="entry name" value="GDSL-LIKE LIPASE/ACYLHYDROLASE-RELATED"/>
    <property type="match status" value="1"/>
</dbReference>
<evidence type="ECO:0000313" key="9">
    <source>
        <dbReference type="EnsemblPlants" id="HORVU.MOREX.r3.1HG0077180.2"/>
    </source>
</evidence>
<evidence type="ECO:0008006" key="11">
    <source>
        <dbReference type="Google" id="ProtNLM"/>
    </source>
</evidence>
<evidence type="ECO:0000256" key="4">
    <source>
        <dbReference type="ARBA" id="ARBA00022729"/>
    </source>
</evidence>
<sequence length="439" mass="46971">MAAVRTSPVSCRHHNQSHSLAHSNQQQLTRSAPVPLGSAMAGRACWRSLAVVVAVVGAAAATAVAEPQVPCYFVFGDSLVDNGNNNGIVSLARANYPPYGVDFAGGPTGRFSNGLTTVDVISQLLGFDDFIPPFAGATSDQLLTGVNFASAAAGIREETGQQLVRAPPSPRPRSPANKLDQEFKTYVRTYVNGAACMQGGRISFSGQVQNYQSAVEQLVSIMGDEGAAANRLSQCIFTVGMGSNDYLNNYFMPAFYDTGSRYTPTQYADDLAARYTQLLRALYSYGARKVALIGVGQVGCSPNELATQSANGVACVDRINVAVRMFNQRLVGMVDQFNRLLPGAHFTYINIDGIFSDILRAPGGHGLRVTNRGCCGVGRNNGQVTCLPFQTPCPNRNEYLFWDAFHPTEAANVLVGQRAYAARLASDVHPVDISTLAHL</sequence>
<name>A0A8I6WSS7_HORVV</name>
<evidence type="ECO:0000256" key="6">
    <source>
        <dbReference type="ARBA" id="ARBA00022963"/>
    </source>
</evidence>
<keyword evidence="4" id="KW-0732">Signal</keyword>
<keyword evidence="6" id="KW-0442">Lipid degradation</keyword>
<evidence type="ECO:0000256" key="8">
    <source>
        <dbReference type="SAM" id="MobiDB-lite"/>
    </source>
</evidence>
<dbReference type="Gramene" id="HORVU.MOREX.r3.1HG0077180.2">
    <property type="protein sequence ID" value="HORVU.MOREX.r3.1HG0077180.2"/>
    <property type="gene ID" value="HORVU.MOREX.r3.1HG0077180"/>
</dbReference>
<dbReference type="Gene3D" id="3.40.50.1110">
    <property type="entry name" value="SGNH hydrolase"/>
    <property type="match status" value="1"/>
</dbReference>
<dbReference type="GO" id="GO:0016788">
    <property type="term" value="F:hydrolase activity, acting on ester bonds"/>
    <property type="evidence" value="ECO:0007669"/>
    <property type="project" value="InterPro"/>
</dbReference>
<keyword evidence="10" id="KW-1185">Reference proteome</keyword>